<reference evidence="2 3" key="1">
    <citation type="submission" date="2019-05" db="EMBL/GenBank/DDBJ databases">
        <title>Emergence of the Ug99 lineage of the wheat stem rust pathogen through somatic hybridization.</title>
        <authorList>
            <person name="Li F."/>
            <person name="Upadhyaya N.M."/>
            <person name="Sperschneider J."/>
            <person name="Matny O."/>
            <person name="Nguyen-Phuc H."/>
            <person name="Mago R."/>
            <person name="Raley C."/>
            <person name="Miller M.E."/>
            <person name="Silverstein K.A.T."/>
            <person name="Henningsen E."/>
            <person name="Hirsch C.D."/>
            <person name="Visser B."/>
            <person name="Pretorius Z.A."/>
            <person name="Steffenson B.J."/>
            <person name="Schwessinger B."/>
            <person name="Dodds P.N."/>
            <person name="Figueroa M."/>
        </authorList>
    </citation>
    <scope>NUCLEOTIDE SEQUENCE [LARGE SCALE GENOMIC DNA]</scope>
    <source>
        <strain evidence="2 3">Ug99</strain>
    </source>
</reference>
<dbReference type="AlphaFoldDB" id="A0A5B0SH08"/>
<accession>A0A5B0SH08</accession>
<feature type="region of interest" description="Disordered" evidence="1">
    <location>
        <begin position="121"/>
        <end position="199"/>
    </location>
</feature>
<sequence>MKENNSNDHIGEGSIPAAGDGVFPLAIMHAALLQLFLCNKPLLLALPIPSETAAADSVSPEAYGLSLEYQPIDEILASLQNFTEVTPNSEAAYSLELNALLAHDRQFAFENQGLYRNRAGRNGMATFRGPTKPLPHPKVAALRRRGKRDGRRKNRTPPSGVGTPPRPRGGAQGVLGRRGRDAADDADENARPTSRIRLA</sequence>
<gene>
    <name evidence="2" type="ORF">PGTUg99_020347</name>
</gene>
<evidence type="ECO:0000313" key="2">
    <source>
        <dbReference type="EMBL" id="KAA1135754.1"/>
    </source>
</evidence>
<feature type="compositionally biased region" description="Basic residues" evidence="1">
    <location>
        <begin position="141"/>
        <end position="155"/>
    </location>
</feature>
<dbReference type="EMBL" id="VDEP01000037">
    <property type="protein sequence ID" value="KAA1135754.1"/>
    <property type="molecule type" value="Genomic_DNA"/>
</dbReference>
<evidence type="ECO:0000256" key="1">
    <source>
        <dbReference type="SAM" id="MobiDB-lite"/>
    </source>
</evidence>
<name>A0A5B0SH08_PUCGR</name>
<comment type="caution">
    <text evidence="2">The sequence shown here is derived from an EMBL/GenBank/DDBJ whole genome shotgun (WGS) entry which is preliminary data.</text>
</comment>
<evidence type="ECO:0000313" key="3">
    <source>
        <dbReference type="Proteomes" id="UP000325313"/>
    </source>
</evidence>
<protein>
    <submittedName>
        <fullName evidence="2">Uncharacterized protein</fullName>
    </submittedName>
</protein>
<proteinExistence type="predicted"/>
<dbReference type="Proteomes" id="UP000325313">
    <property type="component" value="Unassembled WGS sequence"/>
</dbReference>
<organism evidence="2 3">
    <name type="scientific">Puccinia graminis f. sp. tritici</name>
    <dbReference type="NCBI Taxonomy" id="56615"/>
    <lineage>
        <taxon>Eukaryota</taxon>
        <taxon>Fungi</taxon>
        <taxon>Dikarya</taxon>
        <taxon>Basidiomycota</taxon>
        <taxon>Pucciniomycotina</taxon>
        <taxon>Pucciniomycetes</taxon>
        <taxon>Pucciniales</taxon>
        <taxon>Pucciniaceae</taxon>
        <taxon>Puccinia</taxon>
    </lineage>
</organism>